<dbReference type="InterPro" id="IPR002716">
    <property type="entry name" value="PIN_dom"/>
</dbReference>
<dbReference type="Gene3D" id="3.40.50.1010">
    <property type="entry name" value="5'-nuclease"/>
    <property type="match status" value="1"/>
</dbReference>
<dbReference type="GO" id="GO:0016787">
    <property type="term" value="F:hydrolase activity"/>
    <property type="evidence" value="ECO:0007669"/>
    <property type="project" value="UniProtKB-KW"/>
</dbReference>
<dbReference type="RefSeq" id="WP_145247521.1">
    <property type="nucleotide sequence ID" value="NZ_CP036278.1"/>
</dbReference>
<evidence type="ECO:0000313" key="2">
    <source>
        <dbReference type="EMBL" id="QDU56793.1"/>
    </source>
</evidence>
<feature type="domain" description="PIN" evidence="1">
    <location>
        <begin position="7"/>
        <end position="125"/>
    </location>
</feature>
<keyword evidence="2" id="KW-0378">Hydrolase</keyword>
<name>A0A518AQ00_9BACT</name>
<dbReference type="InterPro" id="IPR029060">
    <property type="entry name" value="PIN-like_dom_sf"/>
</dbReference>
<evidence type="ECO:0000259" key="1">
    <source>
        <dbReference type="Pfam" id="PF01850"/>
    </source>
</evidence>
<dbReference type="EMBL" id="CP036278">
    <property type="protein sequence ID" value="QDU56793.1"/>
    <property type="molecule type" value="Genomic_DNA"/>
</dbReference>
<dbReference type="AlphaFoldDB" id="A0A518AQ00"/>
<dbReference type="Proteomes" id="UP000315750">
    <property type="component" value="Chromosome"/>
</dbReference>
<dbReference type="KEGG" id="amuc:Pan181_30050"/>
<reference evidence="2 3" key="1">
    <citation type="submission" date="2019-02" db="EMBL/GenBank/DDBJ databases">
        <title>Deep-cultivation of Planctomycetes and their phenomic and genomic characterization uncovers novel biology.</title>
        <authorList>
            <person name="Wiegand S."/>
            <person name="Jogler M."/>
            <person name="Boedeker C."/>
            <person name="Pinto D."/>
            <person name="Vollmers J."/>
            <person name="Rivas-Marin E."/>
            <person name="Kohn T."/>
            <person name="Peeters S.H."/>
            <person name="Heuer A."/>
            <person name="Rast P."/>
            <person name="Oberbeckmann S."/>
            <person name="Bunk B."/>
            <person name="Jeske O."/>
            <person name="Meyerdierks A."/>
            <person name="Storesund J.E."/>
            <person name="Kallscheuer N."/>
            <person name="Luecker S."/>
            <person name="Lage O.M."/>
            <person name="Pohl T."/>
            <person name="Merkel B.J."/>
            <person name="Hornburger P."/>
            <person name="Mueller R.-W."/>
            <person name="Bruemmer F."/>
            <person name="Labrenz M."/>
            <person name="Spormann A.M."/>
            <person name="Op den Camp H."/>
            <person name="Overmann J."/>
            <person name="Amann R."/>
            <person name="Jetten M.S.M."/>
            <person name="Mascher T."/>
            <person name="Medema M.H."/>
            <person name="Devos D.P."/>
            <person name="Kaster A.-K."/>
            <person name="Ovreas L."/>
            <person name="Rohde M."/>
            <person name="Galperin M.Y."/>
            <person name="Jogler C."/>
        </authorList>
    </citation>
    <scope>NUCLEOTIDE SEQUENCE [LARGE SCALE GENOMIC DNA]</scope>
    <source>
        <strain evidence="2 3">Pan181</strain>
    </source>
</reference>
<accession>A0A518AQ00</accession>
<protein>
    <submittedName>
        <fullName evidence="2">Ribonuclease VapC26</fullName>
        <ecNumber evidence="2">3.1.-.-</ecNumber>
    </submittedName>
</protein>
<gene>
    <name evidence="2" type="ORF">Pan181_30050</name>
</gene>
<dbReference type="OrthoDB" id="285623at2"/>
<keyword evidence="3" id="KW-1185">Reference proteome</keyword>
<dbReference type="EC" id="3.1.-.-" evidence="2"/>
<dbReference type="Pfam" id="PF01850">
    <property type="entry name" value="PIN"/>
    <property type="match status" value="1"/>
</dbReference>
<proteinExistence type="predicted"/>
<sequence>MKLSKPVLVDTGPILALYNSGDPAHQVCYDVFDALPFGKAYTCWPVVTEAMYMLRKQRSQQQDLFRAIISGDFSLLPLTEADLPEISSIFAKYHDQQLDLADVCLLHLANRESMDTVFTVDRRHFQLLQKADGSPLTLLPEQL</sequence>
<organism evidence="2 3">
    <name type="scientific">Aeoliella mucimassa</name>
    <dbReference type="NCBI Taxonomy" id="2527972"/>
    <lineage>
        <taxon>Bacteria</taxon>
        <taxon>Pseudomonadati</taxon>
        <taxon>Planctomycetota</taxon>
        <taxon>Planctomycetia</taxon>
        <taxon>Pirellulales</taxon>
        <taxon>Lacipirellulaceae</taxon>
        <taxon>Aeoliella</taxon>
    </lineage>
</organism>
<dbReference type="SUPFAM" id="SSF88723">
    <property type="entry name" value="PIN domain-like"/>
    <property type="match status" value="1"/>
</dbReference>
<evidence type="ECO:0000313" key="3">
    <source>
        <dbReference type="Proteomes" id="UP000315750"/>
    </source>
</evidence>